<dbReference type="VEuPathDB" id="AmoebaDB:ACA1_069230"/>
<evidence type="ECO:0000313" key="4">
    <source>
        <dbReference type="Proteomes" id="UP000011083"/>
    </source>
</evidence>
<dbReference type="Proteomes" id="UP000011083">
    <property type="component" value="Unassembled WGS sequence"/>
</dbReference>
<name>L8HCR6_ACACF</name>
<dbReference type="KEGG" id="acan:ACA1_069230"/>
<dbReference type="AlphaFoldDB" id="L8HCR6"/>
<dbReference type="PANTHER" id="PTHR13395:SF6">
    <property type="entry name" value="SISTER CHROMATID COHESION PROTEIN DCC1"/>
    <property type="match status" value="1"/>
</dbReference>
<gene>
    <name evidence="3" type="ORF">ACA1_069230</name>
</gene>
<dbReference type="InterPro" id="IPR019128">
    <property type="entry name" value="Dcc1"/>
</dbReference>
<dbReference type="OrthoDB" id="5199543at2759"/>
<organism evidence="3 4">
    <name type="scientific">Acanthamoeba castellanii (strain ATCC 30010 / Neff)</name>
    <dbReference type="NCBI Taxonomy" id="1257118"/>
    <lineage>
        <taxon>Eukaryota</taxon>
        <taxon>Amoebozoa</taxon>
        <taxon>Discosea</taxon>
        <taxon>Longamoebia</taxon>
        <taxon>Centramoebida</taxon>
        <taxon>Acanthamoebidae</taxon>
        <taxon>Acanthamoeba</taxon>
    </lineage>
</organism>
<keyword evidence="4" id="KW-1185">Reference proteome</keyword>
<keyword evidence="2" id="KW-0235">DNA replication</keyword>
<dbReference type="GeneID" id="14924312"/>
<evidence type="ECO:0000313" key="3">
    <source>
        <dbReference type="EMBL" id="ELR23339.1"/>
    </source>
</evidence>
<evidence type="ECO:0000256" key="1">
    <source>
        <dbReference type="ARBA" id="ARBA00007017"/>
    </source>
</evidence>
<dbReference type="GO" id="GO:0000775">
    <property type="term" value="C:chromosome, centromeric region"/>
    <property type="evidence" value="ECO:0007669"/>
    <property type="project" value="TreeGrafter"/>
</dbReference>
<dbReference type="PANTHER" id="PTHR13395">
    <property type="entry name" value="SISTER CHROMATID COHESION PROTEIN DCC1-RELATED"/>
    <property type="match status" value="1"/>
</dbReference>
<dbReference type="OMA" id="DSESWPF"/>
<dbReference type="RefSeq" id="XP_004352867.1">
    <property type="nucleotide sequence ID" value="XM_004352815.1"/>
</dbReference>
<reference evidence="3 4" key="1">
    <citation type="journal article" date="2013" name="Genome Biol.">
        <title>Genome of Acanthamoeba castellanii highlights extensive lateral gene transfer and early evolution of tyrosine kinase signaling.</title>
        <authorList>
            <person name="Clarke M."/>
            <person name="Lohan A.J."/>
            <person name="Liu B."/>
            <person name="Lagkouvardos I."/>
            <person name="Roy S."/>
            <person name="Zafar N."/>
            <person name="Bertelli C."/>
            <person name="Schilde C."/>
            <person name="Kianianmomeni A."/>
            <person name="Burglin T.R."/>
            <person name="Frech C."/>
            <person name="Turcotte B."/>
            <person name="Kopec K.O."/>
            <person name="Synnott J.M."/>
            <person name="Choo C."/>
            <person name="Paponov I."/>
            <person name="Finkler A."/>
            <person name="Soon Heng Tan C."/>
            <person name="Hutchins A.P."/>
            <person name="Weinmeier T."/>
            <person name="Rattei T."/>
            <person name="Chu J.S."/>
            <person name="Gimenez G."/>
            <person name="Irimia M."/>
            <person name="Rigden D.J."/>
            <person name="Fitzpatrick D.A."/>
            <person name="Lorenzo-Morales J."/>
            <person name="Bateman A."/>
            <person name="Chiu C.H."/>
            <person name="Tang P."/>
            <person name="Hegemann P."/>
            <person name="Fromm H."/>
            <person name="Raoult D."/>
            <person name="Greub G."/>
            <person name="Miranda-Saavedra D."/>
            <person name="Chen N."/>
            <person name="Nash P."/>
            <person name="Ginger M.L."/>
            <person name="Horn M."/>
            <person name="Schaap P."/>
            <person name="Caler L."/>
            <person name="Loftus B."/>
        </authorList>
    </citation>
    <scope>NUCLEOTIDE SEQUENCE [LARGE SCALE GENOMIC DNA]</scope>
    <source>
        <strain evidence="3 4">Neff</strain>
    </source>
</reference>
<dbReference type="Pfam" id="PF09724">
    <property type="entry name" value="Dcc1"/>
    <property type="match status" value="1"/>
</dbReference>
<dbReference type="GO" id="GO:0000785">
    <property type="term" value="C:chromatin"/>
    <property type="evidence" value="ECO:0007669"/>
    <property type="project" value="TreeGrafter"/>
</dbReference>
<sequence>MQSITFAADFGSLLNQYKVLELSEELLQEIEQGQGEVCIKGAPAEEAVLCTKDTTYSLRQLDTREVQSMFTGYLELHEVLPRTGVLPALLGECPYEGEEAEEEKEMALETAETTKGRKYTWEALRNQVQASDQQLLNALKRINAFEWNGHWRLLGRSFITELMDRIITAAHANEWPLSAIPVEACQQNLRMYPGQVVEHCLRIYSRSTESPTPDVVALDPTLLCAMRAEDILLEGPDKPWVLSDFMGKWKDRMQNDDITLSPSSEMLKGIALVSTLGTERRLTYLPNTSLPPTAPARFAFLFNKQRKWTLDEVTPYIEDLVEPGMTAEKLLMKYARMSEQNGQRFFTPR</sequence>
<dbReference type="STRING" id="1257118.L8HCR6"/>
<dbReference type="GO" id="GO:0031390">
    <property type="term" value="C:Ctf18 RFC-like complex"/>
    <property type="evidence" value="ECO:0007669"/>
    <property type="project" value="InterPro"/>
</dbReference>
<comment type="similarity">
    <text evidence="1">Belongs to the DCC1 family.</text>
</comment>
<accession>L8HCR6</accession>
<dbReference type="EMBL" id="KB007857">
    <property type="protein sequence ID" value="ELR23339.1"/>
    <property type="molecule type" value="Genomic_DNA"/>
</dbReference>
<protein>
    <submittedName>
        <fullName evidence="3">Sister chromatid cohesion protein dcc1, putative</fullName>
    </submittedName>
</protein>
<dbReference type="GO" id="GO:0034088">
    <property type="term" value="P:maintenance of mitotic sister chromatid cohesion"/>
    <property type="evidence" value="ECO:0007669"/>
    <property type="project" value="TreeGrafter"/>
</dbReference>
<proteinExistence type="inferred from homology"/>
<dbReference type="GO" id="GO:0006260">
    <property type="term" value="P:DNA replication"/>
    <property type="evidence" value="ECO:0007669"/>
    <property type="project" value="UniProtKB-KW"/>
</dbReference>
<evidence type="ECO:0000256" key="2">
    <source>
        <dbReference type="ARBA" id="ARBA00022705"/>
    </source>
</evidence>